<feature type="transmembrane region" description="Helical" evidence="11">
    <location>
        <begin position="144"/>
        <end position="168"/>
    </location>
</feature>
<evidence type="ECO:0000256" key="3">
    <source>
        <dbReference type="ARBA" id="ARBA00022448"/>
    </source>
</evidence>
<dbReference type="Proteomes" id="UP000310506">
    <property type="component" value="Unassembled WGS sequence"/>
</dbReference>
<keyword evidence="6 11" id="KW-1133">Transmembrane helix</keyword>
<feature type="transmembrane region" description="Helical" evidence="11">
    <location>
        <begin position="323"/>
        <end position="342"/>
    </location>
</feature>
<feature type="transmembrane region" description="Helical" evidence="11">
    <location>
        <begin position="84"/>
        <end position="106"/>
    </location>
</feature>
<dbReference type="GO" id="GO:0015297">
    <property type="term" value="F:antiporter activity"/>
    <property type="evidence" value="ECO:0007669"/>
    <property type="project" value="UniProtKB-KW"/>
</dbReference>
<feature type="domain" description="Cation/H+ exchanger transmembrane" evidence="12">
    <location>
        <begin position="10"/>
        <end position="376"/>
    </location>
</feature>
<evidence type="ECO:0000256" key="9">
    <source>
        <dbReference type="ARBA" id="ARBA00023136"/>
    </source>
</evidence>
<dbReference type="Gene3D" id="1.20.1530.20">
    <property type="match status" value="1"/>
</dbReference>
<dbReference type="AlphaFoldDB" id="A0A4S3B503"/>
<proteinExistence type="inferred from homology"/>
<keyword evidence="8" id="KW-0406">Ion transport</keyword>
<feature type="transmembrane region" description="Helical" evidence="11">
    <location>
        <begin position="289"/>
        <end position="311"/>
    </location>
</feature>
<dbReference type="InterPro" id="IPR038770">
    <property type="entry name" value="Na+/solute_symporter_sf"/>
</dbReference>
<keyword evidence="9 11" id="KW-0472">Membrane</keyword>
<dbReference type="EMBL" id="SDGV01000022">
    <property type="protein sequence ID" value="THB60506.1"/>
    <property type="molecule type" value="Genomic_DNA"/>
</dbReference>
<keyword evidence="7" id="KW-0915">Sodium</keyword>
<feature type="transmembrane region" description="Helical" evidence="11">
    <location>
        <begin position="113"/>
        <end position="132"/>
    </location>
</feature>
<evidence type="ECO:0000256" key="8">
    <source>
        <dbReference type="ARBA" id="ARBA00023065"/>
    </source>
</evidence>
<feature type="transmembrane region" description="Helical" evidence="11">
    <location>
        <begin position="180"/>
        <end position="199"/>
    </location>
</feature>
<evidence type="ECO:0000256" key="10">
    <source>
        <dbReference type="ARBA" id="ARBA00023201"/>
    </source>
</evidence>
<evidence type="ECO:0000256" key="11">
    <source>
        <dbReference type="SAM" id="Phobius"/>
    </source>
</evidence>
<feature type="transmembrane region" description="Helical" evidence="11">
    <location>
        <begin position="219"/>
        <end position="249"/>
    </location>
</feature>
<keyword evidence="3" id="KW-0813">Transport</keyword>
<dbReference type="RefSeq" id="WP_136137497.1">
    <property type="nucleotide sequence ID" value="NZ_SDGV01000022.1"/>
</dbReference>
<evidence type="ECO:0000256" key="1">
    <source>
        <dbReference type="ARBA" id="ARBA00004141"/>
    </source>
</evidence>
<comment type="caution">
    <text evidence="13">The sequence shown here is derived from an EMBL/GenBank/DDBJ whole genome shotgun (WGS) entry which is preliminary data.</text>
</comment>
<dbReference type="Pfam" id="PF00999">
    <property type="entry name" value="Na_H_Exchanger"/>
    <property type="match status" value="1"/>
</dbReference>
<dbReference type="OrthoDB" id="9793589at2"/>
<evidence type="ECO:0000256" key="6">
    <source>
        <dbReference type="ARBA" id="ARBA00022989"/>
    </source>
</evidence>
<reference evidence="13 14" key="1">
    <citation type="submission" date="2019-01" db="EMBL/GenBank/DDBJ databases">
        <title>Vagococcus silagei sp. nov. isolated from brewer's grain.</title>
        <authorList>
            <person name="Guu J.-R."/>
        </authorList>
    </citation>
    <scope>NUCLEOTIDE SEQUENCE [LARGE SCALE GENOMIC DNA]</scope>
    <source>
        <strain evidence="13 14">2B-2</strain>
    </source>
</reference>
<dbReference type="GO" id="GO:0016020">
    <property type="term" value="C:membrane"/>
    <property type="evidence" value="ECO:0007669"/>
    <property type="project" value="UniProtKB-SubCell"/>
</dbReference>
<dbReference type="GO" id="GO:1902600">
    <property type="term" value="P:proton transmembrane transport"/>
    <property type="evidence" value="ECO:0007669"/>
    <property type="project" value="InterPro"/>
</dbReference>
<gene>
    <name evidence="13" type="ORF">ESZ54_09780</name>
</gene>
<name>A0A4S3B503_9ENTE</name>
<keyword evidence="4" id="KW-0050">Antiport</keyword>
<dbReference type="PANTHER" id="PTHR43562">
    <property type="entry name" value="NAPA-TYPE SODIUM/HYDROGEN ANTIPORTER"/>
    <property type="match status" value="1"/>
</dbReference>
<dbReference type="InterPro" id="IPR006153">
    <property type="entry name" value="Cation/H_exchanger_TM"/>
</dbReference>
<comment type="subcellular location">
    <subcellularLocation>
        <location evidence="1">Membrane</location>
        <topology evidence="1">Multi-pass membrane protein</topology>
    </subcellularLocation>
</comment>
<organism evidence="13 14">
    <name type="scientific">Vagococcus silagei</name>
    <dbReference type="NCBI Taxonomy" id="2508885"/>
    <lineage>
        <taxon>Bacteria</taxon>
        <taxon>Bacillati</taxon>
        <taxon>Bacillota</taxon>
        <taxon>Bacilli</taxon>
        <taxon>Lactobacillales</taxon>
        <taxon>Enterococcaceae</taxon>
        <taxon>Vagococcus</taxon>
    </lineage>
</organism>
<evidence type="ECO:0000313" key="14">
    <source>
        <dbReference type="Proteomes" id="UP000310506"/>
    </source>
</evidence>
<keyword evidence="10" id="KW-0739">Sodium transport</keyword>
<feature type="transmembrane region" description="Helical" evidence="11">
    <location>
        <begin position="261"/>
        <end position="283"/>
    </location>
</feature>
<feature type="transmembrane region" description="Helical" evidence="11">
    <location>
        <begin position="55"/>
        <end position="72"/>
    </location>
</feature>
<protein>
    <submittedName>
        <fullName evidence="13">Cation:proton antiporter</fullName>
    </submittedName>
</protein>
<evidence type="ECO:0000256" key="5">
    <source>
        <dbReference type="ARBA" id="ARBA00022692"/>
    </source>
</evidence>
<dbReference type="PANTHER" id="PTHR43562:SF3">
    <property type="entry name" value="SODIUM ION_PROTON EXCHANGER (EUROFUNG)"/>
    <property type="match status" value="1"/>
</dbReference>
<feature type="transmembrane region" description="Helical" evidence="11">
    <location>
        <begin position="354"/>
        <end position="372"/>
    </location>
</feature>
<accession>A0A4S3B503</accession>
<evidence type="ECO:0000256" key="7">
    <source>
        <dbReference type="ARBA" id="ARBA00023053"/>
    </source>
</evidence>
<keyword evidence="5 11" id="KW-0812">Transmembrane</keyword>
<sequence length="398" mass="42980">MDILLTLGLIILLTKVADSIAIKMGLPSVVGSLIIGILVGPSVFNLIQNDLSIELLAHLGVLLLMFIAGVESDLRILKKYFKPSLITGLLGVLVPFATFFVASRLFQHSLETALFIGLIFGATSLSITIQVLKELNFMQTKEGSIIIGAAILDDIIVVIMLNLILNIVNPDTTTADILPFLLKNVLFFIFIYLFGKFIVPLLVKVLDYIDIPEKDVAFSLILVFFLSYLADVIGMSDIIGAFFAGILISQTTFAENVEHKVTSITLSMFAPIFFVSIGLNLVLDGLSSNLSLIIIFSILAVLSKFVGGFLGGKADKFNNSSSAIIGASLVSRGEMALILIALGLSDGFIDQSMYAALVLVIIFTTVVAPILLKFTISKHASKTEEVSEQTYNVSECEA</sequence>
<evidence type="ECO:0000256" key="2">
    <source>
        <dbReference type="ARBA" id="ARBA00005551"/>
    </source>
</evidence>
<feature type="transmembrane region" description="Helical" evidence="11">
    <location>
        <begin position="29"/>
        <end position="48"/>
    </location>
</feature>
<keyword evidence="14" id="KW-1185">Reference proteome</keyword>
<evidence type="ECO:0000256" key="4">
    <source>
        <dbReference type="ARBA" id="ARBA00022449"/>
    </source>
</evidence>
<dbReference type="GO" id="GO:0006814">
    <property type="term" value="P:sodium ion transport"/>
    <property type="evidence" value="ECO:0007669"/>
    <property type="project" value="UniProtKB-KW"/>
</dbReference>
<evidence type="ECO:0000313" key="13">
    <source>
        <dbReference type="EMBL" id="THB60506.1"/>
    </source>
</evidence>
<evidence type="ECO:0000259" key="12">
    <source>
        <dbReference type="Pfam" id="PF00999"/>
    </source>
</evidence>
<comment type="similarity">
    <text evidence="2">Belongs to the monovalent cation:proton antiporter 2 (CPA2) transporter (TC 2.A.37) family.</text>
</comment>